<dbReference type="Proteomes" id="UP001500575">
    <property type="component" value="Unassembled WGS sequence"/>
</dbReference>
<gene>
    <name evidence="3" type="ORF">GCM10009843_40880</name>
</gene>
<dbReference type="InterPro" id="IPR004360">
    <property type="entry name" value="Glyas_Fos-R_dOase_dom"/>
</dbReference>
<feature type="domain" description="Glyoxalase/fosfomycin resistance/dioxygenase" evidence="2">
    <location>
        <begin position="11"/>
        <end position="127"/>
    </location>
</feature>
<name>A0ABN2YZC1_9ACTN</name>
<proteinExistence type="predicted"/>
<keyword evidence="4" id="KW-1185">Reference proteome</keyword>
<dbReference type="CDD" id="cd06588">
    <property type="entry name" value="PhnB_like"/>
    <property type="match status" value="1"/>
</dbReference>
<sequence length="137" mass="14713">MTTILNPYLNFDRTTREAMTFYQSVFGGELNVMTFGDMGDDGPTKDGVMHSQLITPDGFTLMASDPPPGEDATPGKNGGVSLSGDDEPKLTGWWDALSDGGTVAVPLEKQMWGDAFGMCIDRFGTTWLVNISGPPQT</sequence>
<comment type="caution">
    <text evidence="3">The sequence shown here is derived from an EMBL/GenBank/DDBJ whole genome shotgun (WGS) entry which is preliminary data.</text>
</comment>
<evidence type="ECO:0000313" key="4">
    <source>
        <dbReference type="Proteomes" id="UP001500575"/>
    </source>
</evidence>
<accession>A0ABN2YZC1</accession>
<protein>
    <submittedName>
        <fullName evidence="3">VOC family protein</fullName>
    </submittedName>
</protein>
<organism evidence="3 4">
    <name type="scientific">Nocardioides bigeumensis</name>
    <dbReference type="NCBI Taxonomy" id="433657"/>
    <lineage>
        <taxon>Bacteria</taxon>
        <taxon>Bacillati</taxon>
        <taxon>Actinomycetota</taxon>
        <taxon>Actinomycetes</taxon>
        <taxon>Propionibacteriales</taxon>
        <taxon>Nocardioidaceae</taxon>
        <taxon>Nocardioides</taxon>
    </lineage>
</organism>
<dbReference type="EMBL" id="BAAAQQ010000014">
    <property type="protein sequence ID" value="GAA2134422.1"/>
    <property type="molecule type" value="Genomic_DNA"/>
</dbReference>
<feature type="region of interest" description="Disordered" evidence="1">
    <location>
        <begin position="59"/>
        <end position="87"/>
    </location>
</feature>
<dbReference type="InterPro" id="IPR029068">
    <property type="entry name" value="Glyas_Bleomycin-R_OHBP_Dase"/>
</dbReference>
<dbReference type="SUPFAM" id="SSF54593">
    <property type="entry name" value="Glyoxalase/Bleomycin resistance protein/Dihydroxybiphenyl dioxygenase"/>
    <property type="match status" value="1"/>
</dbReference>
<reference evidence="3 4" key="1">
    <citation type="journal article" date="2019" name="Int. J. Syst. Evol. Microbiol.">
        <title>The Global Catalogue of Microorganisms (GCM) 10K type strain sequencing project: providing services to taxonomists for standard genome sequencing and annotation.</title>
        <authorList>
            <consortium name="The Broad Institute Genomics Platform"/>
            <consortium name="The Broad Institute Genome Sequencing Center for Infectious Disease"/>
            <person name="Wu L."/>
            <person name="Ma J."/>
        </authorList>
    </citation>
    <scope>NUCLEOTIDE SEQUENCE [LARGE SCALE GENOMIC DNA]</scope>
    <source>
        <strain evidence="3 4">JCM 16021</strain>
    </source>
</reference>
<dbReference type="InterPro" id="IPR028973">
    <property type="entry name" value="PhnB-like"/>
</dbReference>
<evidence type="ECO:0000313" key="3">
    <source>
        <dbReference type="EMBL" id="GAA2134422.1"/>
    </source>
</evidence>
<dbReference type="RefSeq" id="WP_344305716.1">
    <property type="nucleotide sequence ID" value="NZ_BAAAQQ010000014.1"/>
</dbReference>
<dbReference type="Pfam" id="PF00903">
    <property type="entry name" value="Glyoxalase"/>
    <property type="match status" value="1"/>
</dbReference>
<evidence type="ECO:0000256" key="1">
    <source>
        <dbReference type="SAM" id="MobiDB-lite"/>
    </source>
</evidence>
<dbReference type="PANTHER" id="PTHR33990">
    <property type="entry name" value="PROTEIN YJDN-RELATED"/>
    <property type="match status" value="1"/>
</dbReference>
<dbReference type="Gene3D" id="3.10.180.10">
    <property type="entry name" value="2,3-Dihydroxybiphenyl 1,2-Dioxygenase, domain 1"/>
    <property type="match status" value="1"/>
</dbReference>
<evidence type="ECO:0000259" key="2">
    <source>
        <dbReference type="Pfam" id="PF00903"/>
    </source>
</evidence>
<dbReference type="PANTHER" id="PTHR33990:SF1">
    <property type="entry name" value="PROTEIN YJDN"/>
    <property type="match status" value="1"/>
</dbReference>